<dbReference type="RefSeq" id="WP_148951047.1">
    <property type="nucleotide sequence ID" value="NZ_VTES01000011.1"/>
</dbReference>
<dbReference type="InterPro" id="IPR036390">
    <property type="entry name" value="WH_DNA-bd_sf"/>
</dbReference>
<dbReference type="EMBL" id="VTES01000011">
    <property type="protein sequence ID" value="TYS57914.1"/>
    <property type="molecule type" value="Genomic_DNA"/>
</dbReference>
<protein>
    <recommendedName>
        <fullName evidence="3">Replication-relaxation family protein</fullName>
    </recommendedName>
</protein>
<gene>
    <name evidence="1" type="ORF">FZD47_24060</name>
</gene>
<proteinExistence type="predicted"/>
<dbReference type="Proteomes" id="UP000323732">
    <property type="component" value="Unassembled WGS sequence"/>
</dbReference>
<accession>A0A5D4S740</accession>
<evidence type="ECO:0000313" key="1">
    <source>
        <dbReference type="EMBL" id="TYS57914.1"/>
    </source>
</evidence>
<dbReference type="Pfam" id="PF13814">
    <property type="entry name" value="Replic_Relax"/>
    <property type="match status" value="1"/>
</dbReference>
<sequence length="214" mass="25249">MKTRDMAILNDLQRFRCLTRDDIIDLHFQGLKQPVTSCNTVLKRLRRDGYIEVSKERQPYIYFPAPSGIKKDSAKIPHFLMIAQLYKQALVHDVPKIFIVEPKYGKEYMEPDAFLIWKRAPFFVEIQCSVYSDKVMQEKVRRYEAYYHSREWEKEPWQPEKKAFPLVIMLTDTRYNISSSCVRFIQVQSLEQLLAIYSSKPAINVNGSLKLKTS</sequence>
<evidence type="ECO:0000313" key="2">
    <source>
        <dbReference type="Proteomes" id="UP000323732"/>
    </source>
</evidence>
<dbReference type="SUPFAM" id="SSF46785">
    <property type="entry name" value="Winged helix' DNA-binding domain"/>
    <property type="match status" value="1"/>
</dbReference>
<name>A0A5D4S740_9BACI</name>
<evidence type="ECO:0008006" key="3">
    <source>
        <dbReference type="Google" id="ProtNLM"/>
    </source>
</evidence>
<reference evidence="1 2" key="1">
    <citation type="submission" date="2019-08" db="EMBL/GenBank/DDBJ databases">
        <title>Bacillus genomes from the desert of Cuatro Cienegas, Coahuila.</title>
        <authorList>
            <person name="Olmedo-Alvarez G."/>
        </authorList>
    </citation>
    <scope>NUCLEOTIDE SEQUENCE [LARGE SCALE GENOMIC DNA]</scope>
    <source>
        <strain evidence="1 2">CH37_1T</strain>
    </source>
</reference>
<comment type="caution">
    <text evidence="1">The sequence shown here is derived from an EMBL/GenBank/DDBJ whole genome shotgun (WGS) entry which is preliminary data.</text>
</comment>
<dbReference type="InterPro" id="IPR025855">
    <property type="entry name" value="Replic_Relax"/>
</dbReference>
<organism evidence="1 2">
    <name type="scientific">Bacillus infantis</name>
    <dbReference type="NCBI Taxonomy" id="324767"/>
    <lineage>
        <taxon>Bacteria</taxon>
        <taxon>Bacillati</taxon>
        <taxon>Bacillota</taxon>
        <taxon>Bacilli</taxon>
        <taxon>Bacillales</taxon>
        <taxon>Bacillaceae</taxon>
        <taxon>Bacillus</taxon>
    </lineage>
</organism>
<dbReference type="AlphaFoldDB" id="A0A5D4S740"/>